<organism evidence="1 2">
    <name type="scientific">Blastopirellula marina DSM 3645</name>
    <dbReference type="NCBI Taxonomy" id="314230"/>
    <lineage>
        <taxon>Bacteria</taxon>
        <taxon>Pseudomonadati</taxon>
        <taxon>Planctomycetota</taxon>
        <taxon>Planctomycetia</taxon>
        <taxon>Pirellulales</taxon>
        <taxon>Pirellulaceae</taxon>
        <taxon>Blastopirellula</taxon>
    </lineage>
</organism>
<proteinExistence type="predicted"/>
<dbReference type="STRING" id="314230.DSM3645_03033"/>
<dbReference type="AlphaFoldDB" id="A3ZVS0"/>
<sequence length="75" mass="8819">MCRLWKPSKTLDNFQSNYVIYGDRNKLFKYSDTAVFGLIQHGNCFNDTFLLIKPLREPAVGSVCHDEYLLRNFQK</sequence>
<reference evidence="1 2" key="1">
    <citation type="submission" date="2006-02" db="EMBL/GenBank/DDBJ databases">
        <authorList>
            <person name="Amann R."/>
            <person name="Ferriera S."/>
            <person name="Johnson J."/>
            <person name="Kravitz S."/>
            <person name="Halpern A."/>
            <person name="Remington K."/>
            <person name="Beeson K."/>
            <person name="Tran B."/>
            <person name="Rogers Y.-H."/>
            <person name="Friedman R."/>
            <person name="Venter J.C."/>
        </authorList>
    </citation>
    <scope>NUCLEOTIDE SEQUENCE [LARGE SCALE GENOMIC DNA]</scope>
    <source>
        <strain evidence="1 2">DSM 3645</strain>
    </source>
</reference>
<dbReference type="Proteomes" id="UP000004358">
    <property type="component" value="Unassembled WGS sequence"/>
</dbReference>
<gene>
    <name evidence="1" type="ORF">DSM3645_03033</name>
</gene>
<protein>
    <submittedName>
        <fullName evidence="1">Uncharacterized protein</fullName>
    </submittedName>
</protein>
<evidence type="ECO:0000313" key="1">
    <source>
        <dbReference type="EMBL" id="EAQ79416.1"/>
    </source>
</evidence>
<dbReference type="EMBL" id="AANZ01000014">
    <property type="protein sequence ID" value="EAQ79416.1"/>
    <property type="molecule type" value="Genomic_DNA"/>
</dbReference>
<accession>A3ZVS0</accession>
<dbReference type="HOGENOM" id="CLU_2663757_0_0_0"/>
<evidence type="ECO:0000313" key="2">
    <source>
        <dbReference type="Proteomes" id="UP000004358"/>
    </source>
</evidence>
<comment type="caution">
    <text evidence="1">The sequence shown here is derived from an EMBL/GenBank/DDBJ whole genome shotgun (WGS) entry which is preliminary data.</text>
</comment>
<name>A3ZVS0_9BACT</name>